<evidence type="ECO:0000313" key="2">
    <source>
        <dbReference type="Proteomes" id="UP000694621"/>
    </source>
</evidence>
<protein>
    <submittedName>
        <fullName evidence="1">Uncharacterized protein</fullName>
    </submittedName>
</protein>
<sequence length="52" mass="5416">MWCHVVPDRGGFPPSTAVSVSSIATNSAETLCSPPLCKSKEKCIGLFSMASS</sequence>
<evidence type="ECO:0000313" key="1">
    <source>
        <dbReference type="Ensembl" id="ENSAMXP00005001371.1"/>
    </source>
</evidence>
<accession>A0A8B9GRG5</accession>
<dbReference type="Ensembl" id="ENSAMXT00005001527.1">
    <property type="protein sequence ID" value="ENSAMXP00005001371.1"/>
    <property type="gene ID" value="ENSAMXG00005000814.1"/>
</dbReference>
<dbReference type="Proteomes" id="UP000694621">
    <property type="component" value="Unplaced"/>
</dbReference>
<organism evidence="1 2">
    <name type="scientific">Astyanax mexicanus</name>
    <name type="common">Blind cave fish</name>
    <name type="synonym">Astyanax fasciatus mexicanus</name>
    <dbReference type="NCBI Taxonomy" id="7994"/>
    <lineage>
        <taxon>Eukaryota</taxon>
        <taxon>Metazoa</taxon>
        <taxon>Chordata</taxon>
        <taxon>Craniata</taxon>
        <taxon>Vertebrata</taxon>
        <taxon>Euteleostomi</taxon>
        <taxon>Actinopterygii</taxon>
        <taxon>Neopterygii</taxon>
        <taxon>Teleostei</taxon>
        <taxon>Ostariophysi</taxon>
        <taxon>Characiformes</taxon>
        <taxon>Characoidei</taxon>
        <taxon>Acestrorhamphidae</taxon>
        <taxon>Acestrorhamphinae</taxon>
        <taxon>Astyanax</taxon>
    </lineage>
</organism>
<proteinExistence type="predicted"/>
<dbReference type="AlphaFoldDB" id="A0A8B9GRG5"/>
<reference evidence="1" key="1">
    <citation type="submission" date="2025-08" db="UniProtKB">
        <authorList>
            <consortium name="Ensembl"/>
        </authorList>
    </citation>
    <scope>IDENTIFICATION</scope>
</reference>
<name>A0A8B9GRG5_ASTMX</name>